<evidence type="ECO:0000259" key="5">
    <source>
        <dbReference type="PROSITE" id="PS00716"/>
    </source>
</evidence>
<dbReference type="CDD" id="cd06171">
    <property type="entry name" value="Sigma70_r4"/>
    <property type="match status" value="1"/>
</dbReference>
<evidence type="ECO:0000256" key="1">
    <source>
        <dbReference type="ARBA" id="ARBA00023015"/>
    </source>
</evidence>
<dbReference type="InterPro" id="IPR014284">
    <property type="entry name" value="RNA_pol_sigma-70_dom"/>
</dbReference>
<dbReference type="Pfam" id="PF04545">
    <property type="entry name" value="Sigma70_r4"/>
    <property type="match status" value="1"/>
</dbReference>
<dbReference type="GO" id="GO:0003899">
    <property type="term" value="F:DNA-directed RNA polymerase activity"/>
    <property type="evidence" value="ECO:0007669"/>
    <property type="project" value="InterPro"/>
</dbReference>
<keyword evidence="2" id="KW-0731">Sigma factor</keyword>
<dbReference type="PANTHER" id="PTHR30385:SF7">
    <property type="entry name" value="RNA POLYMERASE SIGMA FACTOR FLIA"/>
    <property type="match status" value="1"/>
</dbReference>
<dbReference type="InterPro" id="IPR007627">
    <property type="entry name" value="RNA_pol_sigma70_r2"/>
</dbReference>
<dbReference type="InterPro" id="IPR013324">
    <property type="entry name" value="RNA_pol_sigma_r3/r4-like"/>
</dbReference>
<dbReference type="NCBIfam" id="NF005413">
    <property type="entry name" value="PRK06986.1"/>
    <property type="match status" value="1"/>
</dbReference>
<dbReference type="GO" id="GO:0003677">
    <property type="term" value="F:DNA binding"/>
    <property type="evidence" value="ECO:0007669"/>
    <property type="project" value="UniProtKB-KW"/>
</dbReference>
<dbReference type="PIRSF" id="PIRSF000770">
    <property type="entry name" value="RNA_pol_sigma-SigE/K"/>
    <property type="match status" value="1"/>
</dbReference>
<dbReference type="PANTHER" id="PTHR30385">
    <property type="entry name" value="SIGMA FACTOR F FLAGELLAR"/>
    <property type="match status" value="1"/>
</dbReference>
<dbReference type="InterPro" id="IPR000943">
    <property type="entry name" value="RNA_pol_sigma70"/>
</dbReference>
<dbReference type="PROSITE" id="PS00716">
    <property type="entry name" value="SIGMA70_2"/>
    <property type="match status" value="1"/>
</dbReference>
<dbReference type="SUPFAM" id="SSF88946">
    <property type="entry name" value="Sigma2 domain of RNA polymerase sigma factors"/>
    <property type="match status" value="1"/>
</dbReference>
<keyword evidence="4" id="KW-0804">Transcription</keyword>
<dbReference type="Gene3D" id="1.10.1740.10">
    <property type="match status" value="1"/>
</dbReference>
<reference evidence="6 7" key="1">
    <citation type="submission" date="2017-09" db="EMBL/GenBank/DDBJ databases">
        <title>Depth-based differentiation of microbial function through sediment-hosted aquifers and enrichment of novel symbionts in the deep terrestrial subsurface.</title>
        <authorList>
            <person name="Probst A.J."/>
            <person name="Ladd B."/>
            <person name="Jarett J.K."/>
            <person name="Geller-Mcgrath D.E."/>
            <person name="Sieber C.M."/>
            <person name="Emerson J.B."/>
            <person name="Anantharaman K."/>
            <person name="Thomas B.C."/>
            <person name="Malmstrom R."/>
            <person name="Stieglmeier M."/>
            <person name="Klingl A."/>
            <person name="Woyke T."/>
            <person name="Ryan C.M."/>
            <person name="Banfield J.F."/>
        </authorList>
    </citation>
    <scope>NUCLEOTIDE SEQUENCE [LARGE SCALE GENOMIC DNA]</scope>
    <source>
        <strain evidence="6">CG17_big_fil_post_rev_8_21_14_2_50_48_46</strain>
    </source>
</reference>
<gene>
    <name evidence="6" type="ORF">COW36_12460</name>
</gene>
<evidence type="ECO:0000256" key="4">
    <source>
        <dbReference type="ARBA" id="ARBA00023163"/>
    </source>
</evidence>
<dbReference type="Pfam" id="PF04539">
    <property type="entry name" value="Sigma70_r3"/>
    <property type="match status" value="1"/>
</dbReference>
<organism evidence="6 7">
    <name type="scientific">bacterium (Candidatus Blackallbacteria) CG17_big_fil_post_rev_8_21_14_2_50_48_46</name>
    <dbReference type="NCBI Taxonomy" id="2014261"/>
    <lineage>
        <taxon>Bacteria</taxon>
        <taxon>Candidatus Blackallbacteria</taxon>
    </lineage>
</organism>
<accession>A0A2M7G3Z3</accession>
<dbReference type="EMBL" id="PFFQ01000037">
    <property type="protein sequence ID" value="PIW16573.1"/>
    <property type="molecule type" value="Genomic_DNA"/>
</dbReference>
<proteinExistence type="predicted"/>
<dbReference type="SUPFAM" id="SSF88659">
    <property type="entry name" value="Sigma3 and sigma4 domains of RNA polymerase sigma factors"/>
    <property type="match status" value="2"/>
</dbReference>
<dbReference type="GO" id="GO:0016987">
    <property type="term" value="F:sigma factor activity"/>
    <property type="evidence" value="ECO:0007669"/>
    <property type="project" value="UniProtKB-KW"/>
</dbReference>
<keyword evidence="3" id="KW-0238">DNA-binding</keyword>
<dbReference type="NCBIfam" id="TIGR02937">
    <property type="entry name" value="sigma70-ECF"/>
    <property type="match status" value="1"/>
</dbReference>
<dbReference type="InterPro" id="IPR007630">
    <property type="entry name" value="RNA_pol_sigma70_r4"/>
</dbReference>
<keyword evidence="1" id="KW-0805">Transcription regulation</keyword>
<dbReference type="Gene3D" id="1.20.140.160">
    <property type="match status" value="1"/>
</dbReference>
<dbReference type="InterPro" id="IPR013325">
    <property type="entry name" value="RNA_pol_sigma_r2"/>
</dbReference>
<dbReference type="AlphaFoldDB" id="A0A2M7G3Z3"/>
<evidence type="ECO:0000256" key="2">
    <source>
        <dbReference type="ARBA" id="ARBA00023082"/>
    </source>
</evidence>
<dbReference type="PRINTS" id="PR00046">
    <property type="entry name" value="SIGMA70FCT"/>
</dbReference>
<dbReference type="InterPro" id="IPR012845">
    <property type="entry name" value="RNA_pol_sigma_FliA_WhiG"/>
</dbReference>
<dbReference type="NCBIfam" id="TIGR02479">
    <property type="entry name" value="FliA_WhiG"/>
    <property type="match status" value="1"/>
</dbReference>
<evidence type="ECO:0000313" key="6">
    <source>
        <dbReference type="EMBL" id="PIW16573.1"/>
    </source>
</evidence>
<evidence type="ECO:0000313" key="7">
    <source>
        <dbReference type="Proteomes" id="UP000231019"/>
    </source>
</evidence>
<dbReference type="Proteomes" id="UP000231019">
    <property type="component" value="Unassembled WGS sequence"/>
</dbReference>
<dbReference type="Pfam" id="PF04542">
    <property type="entry name" value="Sigma70_r2"/>
    <property type="match status" value="1"/>
</dbReference>
<dbReference type="InterPro" id="IPR007624">
    <property type="entry name" value="RNA_pol_sigma70_r3"/>
</dbReference>
<comment type="caution">
    <text evidence="6">The sequence shown here is derived from an EMBL/GenBank/DDBJ whole genome shotgun (WGS) entry which is preliminary data.</text>
</comment>
<evidence type="ECO:0000256" key="3">
    <source>
        <dbReference type="ARBA" id="ARBA00023125"/>
    </source>
</evidence>
<sequence>MATMSNLTPEEIASSWEAYLKQGQADARDRLIRHYLYLVRYAVSRMLVQLPTHLDSDDLIGYGLLGLIQSVEKFDPERKVRFETYAMTRIRGAILDELRAMDWMPRSLRRKAREVEKAIHRIENRTGKPAQEEDLALELGIELKQLHQILNDTSYLVVSLDYLLSAGSHLKNWEESLPDTRASSDPTREIDRQAMQEALQEALRSLPEREQKLVSLYYFEGLTMKEIGQVLELTEARICQIHAQAVHRLKARMHDLLLI</sequence>
<name>A0A2M7G3Z3_9BACT</name>
<protein>
    <submittedName>
        <fullName evidence="6">FliA/WhiG family RNA polymerase sigma factor</fullName>
    </submittedName>
</protein>
<dbReference type="GO" id="GO:0006352">
    <property type="term" value="P:DNA-templated transcription initiation"/>
    <property type="evidence" value="ECO:0007669"/>
    <property type="project" value="InterPro"/>
</dbReference>
<feature type="domain" description="RNA polymerase sigma-70" evidence="5">
    <location>
        <begin position="223"/>
        <end position="249"/>
    </location>
</feature>